<evidence type="ECO:0000256" key="5">
    <source>
        <dbReference type="ARBA" id="ARBA00022777"/>
    </source>
</evidence>
<dbReference type="PANTHER" id="PTHR13622">
    <property type="entry name" value="THIAMIN PYROPHOSPHOKINASE"/>
    <property type="match status" value="1"/>
</dbReference>
<keyword evidence="11" id="KW-1185">Reference proteome</keyword>
<dbReference type="InterPro" id="IPR007371">
    <property type="entry name" value="TPK_catalytic"/>
</dbReference>
<evidence type="ECO:0000259" key="9">
    <source>
        <dbReference type="SMART" id="SM00983"/>
    </source>
</evidence>
<evidence type="ECO:0000256" key="7">
    <source>
        <dbReference type="ARBA" id="ARBA00025120"/>
    </source>
</evidence>
<dbReference type="SUPFAM" id="SSF63999">
    <property type="entry name" value="Thiamin pyrophosphokinase, catalytic domain"/>
    <property type="match status" value="1"/>
</dbReference>
<evidence type="ECO:0000256" key="6">
    <source>
        <dbReference type="ARBA" id="ARBA00022840"/>
    </source>
</evidence>
<dbReference type="SUPFAM" id="SSF63862">
    <property type="entry name" value="Thiamin pyrophosphokinase, substrate-binding domain"/>
    <property type="match status" value="1"/>
</dbReference>
<keyword evidence="5 8" id="KW-0418">Kinase</keyword>
<dbReference type="FunFam" id="2.60.120.320:FF:000001">
    <property type="entry name" value="Thiamine pyrophosphokinase"/>
    <property type="match status" value="1"/>
</dbReference>
<gene>
    <name evidence="10" type="ORF">KP509_26G025700</name>
</gene>
<evidence type="ECO:0000256" key="8">
    <source>
        <dbReference type="PIRNR" id="PIRNR031057"/>
    </source>
</evidence>
<dbReference type="OrthoDB" id="25149at2759"/>
<evidence type="ECO:0000256" key="3">
    <source>
        <dbReference type="ARBA" id="ARBA00022679"/>
    </source>
</evidence>
<comment type="caution">
    <text evidence="10">The sequence shown here is derived from an EMBL/GenBank/DDBJ whole genome shotgun (WGS) entry which is preliminary data.</text>
</comment>
<accession>A0A8T2RKI6</accession>
<dbReference type="GO" id="GO:0016301">
    <property type="term" value="F:kinase activity"/>
    <property type="evidence" value="ECO:0007669"/>
    <property type="project" value="UniProtKB-UniRule"/>
</dbReference>
<dbReference type="Gene3D" id="3.40.50.10240">
    <property type="entry name" value="Thiamin pyrophosphokinase, catalytic domain"/>
    <property type="match status" value="1"/>
</dbReference>
<dbReference type="AlphaFoldDB" id="A0A8T2RKI6"/>
<dbReference type="InterPro" id="IPR036759">
    <property type="entry name" value="TPK_catalytic_sf"/>
</dbReference>
<dbReference type="InterPro" id="IPR006282">
    <property type="entry name" value="Thi_PPkinase"/>
</dbReference>
<evidence type="ECO:0000313" key="11">
    <source>
        <dbReference type="Proteomes" id="UP000825935"/>
    </source>
</evidence>
<dbReference type="CDD" id="cd07995">
    <property type="entry name" value="TPK"/>
    <property type="match status" value="1"/>
</dbReference>
<organism evidence="10 11">
    <name type="scientific">Ceratopteris richardii</name>
    <name type="common">Triangle waterfern</name>
    <dbReference type="NCBI Taxonomy" id="49495"/>
    <lineage>
        <taxon>Eukaryota</taxon>
        <taxon>Viridiplantae</taxon>
        <taxon>Streptophyta</taxon>
        <taxon>Embryophyta</taxon>
        <taxon>Tracheophyta</taxon>
        <taxon>Polypodiopsida</taxon>
        <taxon>Polypodiidae</taxon>
        <taxon>Polypodiales</taxon>
        <taxon>Pteridineae</taxon>
        <taxon>Pteridaceae</taxon>
        <taxon>Parkerioideae</taxon>
        <taxon>Ceratopteris</taxon>
    </lineage>
</organism>
<dbReference type="Gene3D" id="2.60.120.320">
    <property type="entry name" value="Thiamin pyrophosphokinase, thiamin-binding domain"/>
    <property type="match status" value="1"/>
</dbReference>
<comment type="catalytic activity">
    <reaction evidence="8">
        <text>thiamine + ATP = thiamine diphosphate + AMP + H(+)</text>
        <dbReference type="Rhea" id="RHEA:11576"/>
        <dbReference type="ChEBI" id="CHEBI:15378"/>
        <dbReference type="ChEBI" id="CHEBI:18385"/>
        <dbReference type="ChEBI" id="CHEBI:30616"/>
        <dbReference type="ChEBI" id="CHEBI:58937"/>
        <dbReference type="ChEBI" id="CHEBI:456215"/>
    </reaction>
</comment>
<feature type="domain" description="Thiamin pyrophosphokinase thiamin-binding" evidence="9">
    <location>
        <begin position="200"/>
        <end position="264"/>
    </location>
</feature>
<dbReference type="GO" id="GO:0006772">
    <property type="term" value="P:thiamine metabolic process"/>
    <property type="evidence" value="ECO:0007669"/>
    <property type="project" value="InterPro"/>
</dbReference>
<dbReference type="PIRSF" id="PIRSF031057">
    <property type="entry name" value="Thiamin_pyrophosphokinase"/>
    <property type="match status" value="1"/>
</dbReference>
<evidence type="ECO:0000313" key="10">
    <source>
        <dbReference type="EMBL" id="KAH7296500.1"/>
    </source>
</evidence>
<evidence type="ECO:0000256" key="4">
    <source>
        <dbReference type="ARBA" id="ARBA00022741"/>
    </source>
</evidence>
<comment type="similarity">
    <text evidence="2 8">Belongs to the thiamine pyrophosphokinase family.</text>
</comment>
<dbReference type="InterPro" id="IPR016966">
    <property type="entry name" value="Thiamin_pyrophosphokinase_euk"/>
</dbReference>
<dbReference type="GO" id="GO:0005524">
    <property type="term" value="F:ATP binding"/>
    <property type="evidence" value="ECO:0007669"/>
    <property type="project" value="UniProtKB-UniRule"/>
</dbReference>
<dbReference type="Proteomes" id="UP000825935">
    <property type="component" value="Chromosome 26"/>
</dbReference>
<reference evidence="10" key="1">
    <citation type="submission" date="2021-08" db="EMBL/GenBank/DDBJ databases">
        <title>WGS assembly of Ceratopteris richardii.</title>
        <authorList>
            <person name="Marchant D.B."/>
            <person name="Chen G."/>
            <person name="Jenkins J."/>
            <person name="Shu S."/>
            <person name="Leebens-Mack J."/>
            <person name="Grimwood J."/>
            <person name="Schmutz J."/>
            <person name="Soltis P."/>
            <person name="Soltis D."/>
            <person name="Chen Z.-H."/>
        </authorList>
    </citation>
    <scope>NUCLEOTIDE SEQUENCE</scope>
    <source>
        <strain evidence="10">Whitten #5841</strain>
        <tissue evidence="10">Leaf</tissue>
    </source>
</reference>
<dbReference type="PANTHER" id="PTHR13622:SF8">
    <property type="entry name" value="THIAMIN PYROPHOSPHOKINASE 1"/>
    <property type="match status" value="1"/>
</dbReference>
<dbReference type="InterPro" id="IPR036371">
    <property type="entry name" value="TPK_B1-bd_sf"/>
</dbReference>
<evidence type="ECO:0000256" key="2">
    <source>
        <dbReference type="ARBA" id="ARBA00006785"/>
    </source>
</evidence>
<protein>
    <recommendedName>
        <fullName evidence="8">Thiamine pyrophosphokinase</fullName>
        <ecNumber evidence="8">2.7.6.2</ecNumber>
    </recommendedName>
</protein>
<dbReference type="OMA" id="WRPANIL"/>
<dbReference type="InterPro" id="IPR007373">
    <property type="entry name" value="Thiamin_PyroPKinase_B1-bd"/>
</dbReference>
<dbReference type="Pfam" id="PF04265">
    <property type="entry name" value="TPK_B1_binding"/>
    <property type="match status" value="1"/>
</dbReference>
<comment type="pathway">
    <text evidence="1 8">Cofactor biosynthesis; thiamine diphosphate biosynthesis; thiamine diphosphate from thiamine: step 1/1.</text>
</comment>
<evidence type="ECO:0000256" key="1">
    <source>
        <dbReference type="ARBA" id="ARBA00005078"/>
    </source>
</evidence>
<keyword evidence="6 8" id="KW-0067">ATP-binding</keyword>
<dbReference type="NCBIfam" id="TIGR01378">
    <property type="entry name" value="thi_PPkinase"/>
    <property type="match status" value="1"/>
</dbReference>
<keyword evidence="3 8" id="KW-0808">Transferase</keyword>
<dbReference type="SMART" id="SM00983">
    <property type="entry name" value="TPK_B1_binding"/>
    <property type="match status" value="1"/>
</dbReference>
<proteinExistence type="inferred from homology"/>
<dbReference type="Pfam" id="PF04263">
    <property type="entry name" value="TPK_catalytic"/>
    <property type="match status" value="1"/>
</dbReference>
<name>A0A8T2RKI6_CERRI</name>
<keyword evidence="4 8" id="KW-0547">Nucleotide-binding</keyword>
<dbReference type="GO" id="GO:0030975">
    <property type="term" value="F:thiamine binding"/>
    <property type="evidence" value="ECO:0007669"/>
    <property type="project" value="UniProtKB-UniRule"/>
</dbReference>
<comment type="function">
    <text evidence="7">Catalyzes the phosphorylation of thiamine to thiamine pyrophosphate (TPP). TPP is an active cofactor for enzymes involved in glycolysis and energy production. Plant leaves require high levels of TPP for photosynthesis and carbohydrate metabolism.</text>
</comment>
<dbReference type="GO" id="GO:0009229">
    <property type="term" value="P:thiamine diphosphate biosynthetic process"/>
    <property type="evidence" value="ECO:0007669"/>
    <property type="project" value="UniProtKB-UniRule"/>
</dbReference>
<dbReference type="EC" id="2.7.6.2" evidence="8"/>
<dbReference type="GO" id="GO:0004788">
    <property type="term" value="F:thiamine diphosphokinase activity"/>
    <property type="evidence" value="ECO:0007669"/>
    <property type="project" value="UniProtKB-UniRule"/>
</dbReference>
<sequence>MQKHESKAELHHRATFLQFERCEGFSDISNESMDDDHVNILVVLNYQIPLITFFLWKKAALRVCADGGANQLYDCIPHFYPHEDPTRIRTKFKPDLIKGDLDSLRPEVKAFYQGLGTCVLDASYDQDTTDLHKCVSHVLNDNVLSDCKPNQMRILVVGALGGRLDHEFGNLNILYSFPNSRIILINDESMVFLLSKEFIHRIHINRVNEGPYCGLIPLGNQAKSTTTTGLRWNLEGQSMEFGGLISVCNQLQSDDVTVMSDTDLIWTVTIDKVKGWLKESIATTEL</sequence>
<dbReference type="EMBL" id="CM035431">
    <property type="protein sequence ID" value="KAH7296500.1"/>
    <property type="molecule type" value="Genomic_DNA"/>
</dbReference>